<dbReference type="Pfam" id="PF07963">
    <property type="entry name" value="N_methyl"/>
    <property type="match status" value="1"/>
</dbReference>
<keyword evidence="8 10" id="KW-1133">Transmembrane helix</keyword>
<comment type="similarity">
    <text evidence="2">Belongs to the GSP J family.</text>
</comment>
<dbReference type="Pfam" id="PF11612">
    <property type="entry name" value="T2SSJ"/>
    <property type="match status" value="1"/>
</dbReference>
<evidence type="ECO:0000256" key="10">
    <source>
        <dbReference type="SAM" id="Phobius"/>
    </source>
</evidence>
<evidence type="ECO:0000256" key="7">
    <source>
        <dbReference type="ARBA" id="ARBA00022692"/>
    </source>
</evidence>
<evidence type="ECO:0000256" key="8">
    <source>
        <dbReference type="ARBA" id="ARBA00022989"/>
    </source>
</evidence>
<sequence length="211" mass="24768">MRRRQRGFTLLEVVIAVAIFALMFVLAQMAFHESLNNRDLLGDYLGRQEQHQRLLLTLSQDFEQMIARPARDGFGDLQPALRGTLEGVEFTRLGWANPFALRARSEQQRVSYLLDEDKSLIRRTWPVLDVIVGTEPEDTVLLEQVKELKVRYLDQGENGDWVWLERWPDVNLEQTPPLYQRLPRSVELTIELEDGRRIHRFFRTVVNPWAL</sequence>
<keyword evidence="7 10" id="KW-0812">Transmembrane</keyword>
<dbReference type="InterPro" id="IPR051621">
    <property type="entry name" value="T2SS_protein_J"/>
</dbReference>
<evidence type="ECO:0000313" key="12">
    <source>
        <dbReference type="Proteomes" id="UP001562065"/>
    </source>
</evidence>
<keyword evidence="9 10" id="KW-0472">Membrane</keyword>
<evidence type="ECO:0000256" key="4">
    <source>
        <dbReference type="ARBA" id="ARBA00022475"/>
    </source>
</evidence>
<dbReference type="Gene3D" id="2.10.70.20">
    <property type="entry name" value="gspk-gspi-gspj complex like domains"/>
    <property type="match status" value="1"/>
</dbReference>
<feature type="transmembrane region" description="Helical" evidence="10">
    <location>
        <begin position="7"/>
        <end position="31"/>
    </location>
</feature>
<evidence type="ECO:0000313" key="11">
    <source>
        <dbReference type="EMBL" id="MEY1661946.1"/>
    </source>
</evidence>
<name>A0ABV4AIU0_9GAMM</name>
<protein>
    <recommendedName>
        <fullName evidence="3">Type II secretion system protein J</fullName>
    </recommendedName>
</protein>
<comment type="caution">
    <text evidence="11">The sequence shown here is derived from an EMBL/GenBank/DDBJ whole genome shotgun (WGS) entry which is preliminary data.</text>
</comment>
<dbReference type="EMBL" id="JBGCUO010000001">
    <property type="protein sequence ID" value="MEY1661946.1"/>
    <property type="molecule type" value="Genomic_DNA"/>
</dbReference>
<accession>A0ABV4AIU0</accession>
<keyword evidence="12" id="KW-1185">Reference proteome</keyword>
<evidence type="ECO:0000256" key="9">
    <source>
        <dbReference type="ARBA" id="ARBA00023136"/>
    </source>
</evidence>
<organism evidence="11 12">
    <name type="scientific">Isoalcanivorax beigongshangi</name>
    <dbReference type="NCBI Taxonomy" id="3238810"/>
    <lineage>
        <taxon>Bacteria</taxon>
        <taxon>Pseudomonadati</taxon>
        <taxon>Pseudomonadota</taxon>
        <taxon>Gammaproteobacteria</taxon>
        <taxon>Oceanospirillales</taxon>
        <taxon>Alcanivoracaceae</taxon>
        <taxon>Isoalcanivorax</taxon>
    </lineage>
</organism>
<evidence type="ECO:0000256" key="2">
    <source>
        <dbReference type="ARBA" id="ARBA00011084"/>
    </source>
</evidence>
<gene>
    <name evidence="11" type="primary">gspJ</name>
    <name evidence="11" type="ORF">AB5I84_07270</name>
</gene>
<dbReference type="Proteomes" id="UP001562065">
    <property type="component" value="Unassembled WGS sequence"/>
</dbReference>
<proteinExistence type="inferred from homology"/>
<keyword evidence="6" id="KW-0997">Cell inner membrane</keyword>
<dbReference type="RefSeq" id="WP_369455192.1">
    <property type="nucleotide sequence ID" value="NZ_JBGCUO010000001.1"/>
</dbReference>
<dbReference type="InterPro" id="IPR012902">
    <property type="entry name" value="N_methyl_site"/>
</dbReference>
<evidence type="ECO:0000256" key="5">
    <source>
        <dbReference type="ARBA" id="ARBA00022481"/>
    </source>
</evidence>
<evidence type="ECO:0000256" key="3">
    <source>
        <dbReference type="ARBA" id="ARBA00021539"/>
    </source>
</evidence>
<keyword evidence="5" id="KW-0488">Methylation</keyword>
<dbReference type="PANTHER" id="PTHR39583">
    <property type="entry name" value="TYPE II SECRETION SYSTEM PROTEIN J-RELATED"/>
    <property type="match status" value="1"/>
</dbReference>
<keyword evidence="4" id="KW-1003">Cell membrane</keyword>
<evidence type="ECO:0000256" key="1">
    <source>
        <dbReference type="ARBA" id="ARBA00004377"/>
    </source>
</evidence>
<dbReference type="Gene3D" id="3.10.610.10">
    <property type="entry name" value="GSPII I/J protein-like"/>
    <property type="match status" value="1"/>
</dbReference>
<dbReference type="NCBIfam" id="TIGR01711">
    <property type="entry name" value="gspJ"/>
    <property type="match status" value="1"/>
</dbReference>
<reference evidence="11 12" key="1">
    <citation type="submission" date="2024-07" db="EMBL/GenBank/DDBJ databases">
        <authorList>
            <person name="Ren Q."/>
        </authorList>
    </citation>
    <scope>NUCLEOTIDE SEQUENCE [LARGE SCALE GENOMIC DNA]</scope>
    <source>
        <strain evidence="11 12">REN37</strain>
    </source>
</reference>
<comment type="subcellular location">
    <subcellularLocation>
        <location evidence="1">Cell inner membrane</location>
        <topology evidence="1">Single-pass membrane protein</topology>
    </subcellularLocation>
</comment>
<dbReference type="InterPro" id="IPR010055">
    <property type="entry name" value="T2SS_protein-GspJ"/>
</dbReference>
<dbReference type="SUPFAM" id="SSF54523">
    <property type="entry name" value="Pili subunits"/>
    <property type="match status" value="1"/>
</dbReference>
<evidence type="ECO:0000256" key="6">
    <source>
        <dbReference type="ARBA" id="ARBA00022519"/>
    </source>
</evidence>
<dbReference type="NCBIfam" id="TIGR02532">
    <property type="entry name" value="IV_pilin_GFxxxE"/>
    <property type="match status" value="1"/>
</dbReference>
<dbReference type="InterPro" id="IPR045584">
    <property type="entry name" value="Pilin-like"/>
</dbReference>
<dbReference type="PROSITE" id="PS00409">
    <property type="entry name" value="PROKAR_NTER_METHYL"/>
    <property type="match status" value="1"/>
</dbReference>
<dbReference type="PANTHER" id="PTHR39583:SF2">
    <property type="entry name" value="TYPE II SECRETION SYSTEM PROTEIN J"/>
    <property type="match status" value="1"/>
</dbReference>